<keyword evidence="3" id="KW-1185">Reference proteome</keyword>
<sequence length="121" mass="12412">MSGLLPIWLVLTGTLAASALAPLAVAQAAASVLALLGYVRLRRRGLIAADVTAPLLAGILLAQAALTAMGTETTARVLAGPALFCLWRLSGLVFTAPGHGRFWRGATAALSLAALYAVFKE</sequence>
<dbReference type="Proteomes" id="UP000078428">
    <property type="component" value="Unassembled WGS sequence"/>
</dbReference>
<organism evidence="2 3">
    <name type="scientific">Paramagnetospirillum marisnigri</name>
    <dbReference type="NCBI Taxonomy" id="1285242"/>
    <lineage>
        <taxon>Bacteria</taxon>
        <taxon>Pseudomonadati</taxon>
        <taxon>Pseudomonadota</taxon>
        <taxon>Alphaproteobacteria</taxon>
        <taxon>Rhodospirillales</taxon>
        <taxon>Magnetospirillaceae</taxon>
        <taxon>Paramagnetospirillum</taxon>
    </lineage>
</organism>
<comment type="caution">
    <text evidence="2">The sequence shown here is derived from an EMBL/GenBank/DDBJ whole genome shotgun (WGS) entry which is preliminary data.</text>
</comment>
<name>A0A178M5H2_9PROT</name>
<accession>A0A178M5H2</accession>
<keyword evidence="1" id="KW-0812">Transmembrane</keyword>
<keyword evidence="1" id="KW-0472">Membrane</keyword>
<evidence type="ECO:0000256" key="1">
    <source>
        <dbReference type="SAM" id="Phobius"/>
    </source>
</evidence>
<proteinExistence type="predicted"/>
<feature type="transmembrane region" description="Helical" evidence="1">
    <location>
        <begin position="46"/>
        <end position="66"/>
    </location>
</feature>
<dbReference type="AlphaFoldDB" id="A0A178M5H2"/>
<gene>
    <name evidence="2" type="ORF">A6A04_09635</name>
</gene>
<dbReference type="STRING" id="1285242.A6A04_09635"/>
<dbReference type="RefSeq" id="WP_068495949.1">
    <property type="nucleotide sequence ID" value="NZ_LWQT01000131.1"/>
</dbReference>
<reference evidence="2 3" key="1">
    <citation type="submission" date="2016-04" db="EMBL/GenBank/DDBJ databases">
        <title>Draft genome sequence of freshwater magnetotactic bacteria Magnetospirillum marisnigri SP-1 and Magnetospirillum moscoviense BB-1.</title>
        <authorList>
            <person name="Koziaeva V."/>
            <person name="Dziuba M.V."/>
            <person name="Ivanov T.M."/>
            <person name="Kuznetsov B."/>
            <person name="Grouzdev D.S."/>
        </authorList>
    </citation>
    <scope>NUCLEOTIDE SEQUENCE [LARGE SCALE GENOMIC DNA]</scope>
    <source>
        <strain evidence="2 3">SP-1</strain>
    </source>
</reference>
<feature type="transmembrane region" description="Helical" evidence="1">
    <location>
        <begin position="102"/>
        <end position="119"/>
    </location>
</feature>
<dbReference type="EMBL" id="LWQT01000131">
    <property type="protein sequence ID" value="OAN42957.1"/>
    <property type="molecule type" value="Genomic_DNA"/>
</dbReference>
<keyword evidence="1" id="KW-1133">Transmembrane helix</keyword>
<evidence type="ECO:0000313" key="3">
    <source>
        <dbReference type="Proteomes" id="UP000078428"/>
    </source>
</evidence>
<evidence type="ECO:0000313" key="2">
    <source>
        <dbReference type="EMBL" id="OAN42957.1"/>
    </source>
</evidence>
<protein>
    <submittedName>
        <fullName evidence="2">Uncharacterized protein</fullName>
    </submittedName>
</protein>